<name>A0A9X2VTN9_9PSEU</name>
<evidence type="ECO:0000313" key="2">
    <source>
        <dbReference type="EMBL" id="MCS7481929.1"/>
    </source>
</evidence>
<dbReference type="RefSeq" id="WP_259627549.1">
    <property type="nucleotide sequence ID" value="NZ_JANYMP010000021.1"/>
</dbReference>
<evidence type="ECO:0000313" key="3">
    <source>
        <dbReference type="Proteomes" id="UP001141259"/>
    </source>
</evidence>
<protein>
    <submittedName>
        <fullName evidence="2">WGR domain-containing protein</fullName>
    </submittedName>
</protein>
<comment type="caution">
    <text evidence="2">The sequence shown here is derived from an EMBL/GenBank/DDBJ whole genome shotgun (WGS) entry which is preliminary data.</text>
</comment>
<dbReference type="Proteomes" id="UP001141259">
    <property type="component" value="Unassembled WGS sequence"/>
</dbReference>
<keyword evidence="3" id="KW-1185">Reference proteome</keyword>
<evidence type="ECO:0000259" key="1">
    <source>
        <dbReference type="Pfam" id="PF05406"/>
    </source>
</evidence>
<dbReference type="AlphaFoldDB" id="A0A9X2VTN9"/>
<proteinExistence type="predicted"/>
<dbReference type="Pfam" id="PF05406">
    <property type="entry name" value="WGR"/>
    <property type="match status" value="1"/>
</dbReference>
<reference evidence="2" key="1">
    <citation type="submission" date="2022-08" db="EMBL/GenBank/DDBJ databases">
        <authorList>
            <person name="Tistechok S."/>
            <person name="Samborskyy M."/>
            <person name="Roman I."/>
        </authorList>
    </citation>
    <scope>NUCLEOTIDE SEQUENCE</scope>
    <source>
        <strain evidence="2">DSM 103496</strain>
    </source>
</reference>
<accession>A0A9X2VTN9</accession>
<dbReference type="InterPro" id="IPR008893">
    <property type="entry name" value="WGR_domain"/>
</dbReference>
<dbReference type="EMBL" id="JANYMP010000021">
    <property type="protein sequence ID" value="MCS7481929.1"/>
    <property type="molecule type" value="Genomic_DNA"/>
</dbReference>
<gene>
    <name evidence="2" type="ORF">NZH93_34185</name>
</gene>
<organism evidence="2 3">
    <name type="scientific">Umezawaea endophytica</name>
    <dbReference type="NCBI Taxonomy" id="1654476"/>
    <lineage>
        <taxon>Bacteria</taxon>
        <taxon>Bacillati</taxon>
        <taxon>Actinomycetota</taxon>
        <taxon>Actinomycetes</taxon>
        <taxon>Pseudonocardiales</taxon>
        <taxon>Pseudonocardiaceae</taxon>
        <taxon>Umezawaea</taxon>
    </lineage>
</organism>
<feature type="domain" description="WGR" evidence="1">
    <location>
        <begin position="5"/>
        <end position="49"/>
    </location>
</feature>
<sequence>MGGERDGAGVTVRYGRLRLVGQTKVKGFGSETLAHVDKLVAEKEKKGLDSVSTSEVLADLTSLTG</sequence>
<dbReference type="Gene3D" id="2.20.140.10">
    <property type="entry name" value="WGR domain"/>
    <property type="match status" value="1"/>
</dbReference>